<evidence type="ECO:0008006" key="9">
    <source>
        <dbReference type="Google" id="ProtNLM"/>
    </source>
</evidence>
<proteinExistence type="inferred from homology"/>
<keyword evidence="4 6" id="KW-1133">Transmembrane helix</keyword>
<dbReference type="PANTHER" id="PTHR10283:SF82">
    <property type="entry name" value="SOLUTE CARRIER FAMILY 13 MEMBER 2"/>
    <property type="match status" value="1"/>
</dbReference>
<gene>
    <name evidence="7" type="primary">SLC13A5</name>
    <name evidence="7" type="ORF">CDAR_430961</name>
</gene>
<keyword evidence="8" id="KW-1185">Reference proteome</keyword>
<dbReference type="AlphaFoldDB" id="A0AAV4U152"/>
<feature type="transmembrane region" description="Helical" evidence="6">
    <location>
        <begin position="264"/>
        <end position="293"/>
    </location>
</feature>
<dbReference type="GO" id="GO:0005886">
    <property type="term" value="C:plasma membrane"/>
    <property type="evidence" value="ECO:0007669"/>
    <property type="project" value="TreeGrafter"/>
</dbReference>
<keyword evidence="3 6" id="KW-0812">Transmembrane</keyword>
<dbReference type="EMBL" id="BPLQ01010553">
    <property type="protein sequence ID" value="GIY51513.1"/>
    <property type="molecule type" value="Genomic_DNA"/>
</dbReference>
<evidence type="ECO:0000256" key="1">
    <source>
        <dbReference type="ARBA" id="ARBA00004141"/>
    </source>
</evidence>
<sequence length="371" mass="41231">MKFCYSIHLFKYSSLTESKQVNNIEKEEKRTNSNKKQDDPKTEEVRLVLLLSVCYAANIGGLGTLIGTGPNLVFKGMLAELHPASTEVTFTTWMMYNTPGMVLCVLIAWFYLWMLYVRGQKIRVNNESKEKIFAIISERYDTLGSITPHETSVLVLFSILVCLLVFRDPKFMPGWEALIGLPKKIGDSAPAMAVAFLLFFLPSNLRDLNSPPILKWKSVQAKLPWGIIILFGGGFGLAHGAKESGFSDLLSVKLSSLSILPPGVLVAIICFTISILTEIISNTTLATIMLPVLNQMALSIGVNPLLLMLTCTISCSFSFMLPVATPPNAIIYENSNMKTMDMVFAAKPCQKLQIDPKIQQQFSYEVFPRSH</sequence>
<dbReference type="Proteomes" id="UP001054837">
    <property type="component" value="Unassembled WGS sequence"/>
</dbReference>
<dbReference type="GO" id="GO:0015141">
    <property type="term" value="F:succinate transmembrane transporter activity"/>
    <property type="evidence" value="ECO:0007669"/>
    <property type="project" value="TreeGrafter"/>
</dbReference>
<feature type="transmembrane region" description="Helical" evidence="6">
    <location>
        <begin position="223"/>
        <end position="241"/>
    </location>
</feature>
<protein>
    <recommendedName>
        <fullName evidence="9">Solute carrier family 13 member 5</fullName>
    </recommendedName>
</protein>
<dbReference type="GO" id="GO:0015137">
    <property type="term" value="F:citrate transmembrane transporter activity"/>
    <property type="evidence" value="ECO:0007669"/>
    <property type="project" value="TreeGrafter"/>
</dbReference>
<evidence type="ECO:0000256" key="4">
    <source>
        <dbReference type="ARBA" id="ARBA00022989"/>
    </source>
</evidence>
<evidence type="ECO:0000256" key="5">
    <source>
        <dbReference type="ARBA" id="ARBA00023136"/>
    </source>
</evidence>
<comment type="subcellular location">
    <subcellularLocation>
        <location evidence="1">Membrane</location>
        <topology evidence="1">Multi-pass membrane protein</topology>
    </subcellularLocation>
</comment>
<organism evidence="7 8">
    <name type="scientific">Caerostris darwini</name>
    <dbReference type="NCBI Taxonomy" id="1538125"/>
    <lineage>
        <taxon>Eukaryota</taxon>
        <taxon>Metazoa</taxon>
        <taxon>Ecdysozoa</taxon>
        <taxon>Arthropoda</taxon>
        <taxon>Chelicerata</taxon>
        <taxon>Arachnida</taxon>
        <taxon>Araneae</taxon>
        <taxon>Araneomorphae</taxon>
        <taxon>Entelegynae</taxon>
        <taxon>Araneoidea</taxon>
        <taxon>Araneidae</taxon>
        <taxon>Caerostris</taxon>
    </lineage>
</organism>
<evidence type="ECO:0000256" key="3">
    <source>
        <dbReference type="ARBA" id="ARBA00022692"/>
    </source>
</evidence>
<reference evidence="7 8" key="1">
    <citation type="submission" date="2021-06" db="EMBL/GenBank/DDBJ databases">
        <title>Caerostris darwini draft genome.</title>
        <authorList>
            <person name="Kono N."/>
            <person name="Arakawa K."/>
        </authorList>
    </citation>
    <scope>NUCLEOTIDE SEQUENCE [LARGE SCALE GENOMIC DNA]</scope>
</reference>
<feature type="transmembrane region" description="Helical" evidence="6">
    <location>
        <begin position="45"/>
        <end position="67"/>
    </location>
</feature>
<keyword evidence="5 6" id="KW-0472">Membrane</keyword>
<dbReference type="Pfam" id="PF00939">
    <property type="entry name" value="Na_sulph_symp"/>
    <property type="match status" value="1"/>
</dbReference>
<feature type="transmembrane region" description="Helical" evidence="6">
    <location>
        <begin position="100"/>
        <end position="119"/>
    </location>
</feature>
<comment type="caution">
    <text evidence="7">The sequence shown here is derived from an EMBL/GenBank/DDBJ whole genome shotgun (WGS) entry which is preliminary data.</text>
</comment>
<evidence type="ECO:0000313" key="8">
    <source>
        <dbReference type="Proteomes" id="UP001054837"/>
    </source>
</evidence>
<comment type="similarity">
    <text evidence="2">Belongs to the SLC13A/DASS transporter (TC 2.A.47) family. NADC subfamily.</text>
</comment>
<dbReference type="InterPro" id="IPR001898">
    <property type="entry name" value="SLC13A/DASS"/>
</dbReference>
<evidence type="ECO:0000256" key="6">
    <source>
        <dbReference type="SAM" id="Phobius"/>
    </source>
</evidence>
<feature type="transmembrane region" description="Helical" evidence="6">
    <location>
        <begin position="305"/>
        <end position="324"/>
    </location>
</feature>
<name>A0AAV4U152_9ARAC</name>
<dbReference type="PANTHER" id="PTHR10283">
    <property type="entry name" value="SOLUTE CARRIER FAMILY 13 MEMBER"/>
    <property type="match status" value="1"/>
</dbReference>
<accession>A0AAV4U152</accession>
<evidence type="ECO:0000256" key="2">
    <source>
        <dbReference type="ARBA" id="ARBA00006772"/>
    </source>
</evidence>
<evidence type="ECO:0000313" key="7">
    <source>
        <dbReference type="EMBL" id="GIY51513.1"/>
    </source>
</evidence>